<protein>
    <submittedName>
        <fullName evidence="2">Uncharacterized protein</fullName>
    </submittedName>
</protein>
<dbReference type="Proteomes" id="UP000824540">
    <property type="component" value="Unassembled WGS sequence"/>
</dbReference>
<feature type="region of interest" description="Disordered" evidence="1">
    <location>
        <begin position="39"/>
        <end position="120"/>
    </location>
</feature>
<gene>
    <name evidence="2" type="ORF">JZ751_009682</name>
</gene>
<comment type="caution">
    <text evidence="2">The sequence shown here is derived from an EMBL/GenBank/DDBJ whole genome shotgun (WGS) entry which is preliminary data.</text>
</comment>
<proteinExistence type="predicted"/>
<accession>A0A8T2NYH5</accession>
<name>A0A8T2NYH5_9TELE</name>
<dbReference type="EMBL" id="JAFBMS010000018">
    <property type="protein sequence ID" value="KAG9345139.1"/>
    <property type="molecule type" value="Genomic_DNA"/>
</dbReference>
<feature type="non-terminal residue" evidence="2">
    <location>
        <position position="1"/>
    </location>
</feature>
<reference evidence="2" key="1">
    <citation type="thesis" date="2021" institute="BYU ScholarsArchive" country="Provo, UT, USA">
        <title>Applications of and Algorithms for Genome Assembly and Genomic Analyses with an Emphasis on Marine Teleosts.</title>
        <authorList>
            <person name="Pickett B.D."/>
        </authorList>
    </citation>
    <scope>NUCLEOTIDE SEQUENCE</scope>
    <source>
        <strain evidence="2">HI-2016</strain>
    </source>
</reference>
<feature type="compositionally biased region" description="Basic residues" evidence="1">
    <location>
        <begin position="100"/>
        <end position="113"/>
    </location>
</feature>
<evidence type="ECO:0000313" key="3">
    <source>
        <dbReference type="Proteomes" id="UP000824540"/>
    </source>
</evidence>
<evidence type="ECO:0000256" key="1">
    <source>
        <dbReference type="SAM" id="MobiDB-lite"/>
    </source>
</evidence>
<organism evidence="2 3">
    <name type="scientific">Albula glossodonta</name>
    <name type="common">roundjaw bonefish</name>
    <dbReference type="NCBI Taxonomy" id="121402"/>
    <lineage>
        <taxon>Eukaryota</taxon>
        <taxon>Metazoa</taxon>
        <taxon>Chordata</taxon>
        <taxon>Craniata</taxon>
        <taxon>Vertebrata</taxon>
        <taxon>Euteleostomi</taxon>
        <taxon>Actinopterygii</taxon>
        <taxon>Neopterygii</taxon>
        <taxon>Teleostei</taxon>
        <taxon>Albuliformes</taxon>
        <taxon>Albulidae</taxon>
        <taxon>Albula</taxon>
    </lineage>
</organism>
<sequence>MGVSQRTKTTTLCLTPGRLLFVILCQVQAITAMELHRGVRQQVKQPQQDFRPCSLPAPPGPKSKPSLVPASLPAAKSQGAAGQEMPFGSIESEFPDPQFSKKKERKKKKKKWYHPLLFLQ</sequence>
<keyword evidence="3" id="KW-1185">Reference proteome</keyword>
<dbReference type="AlphaFoldDB" id="A0A8T2NYH5"/>
<evidence type="ECO:0000313" key="2">
    <source>
        <dbReference type="EMBL" id="KAG9345139.1"/>
    </source>
</evidence>